<name>A0A9D4X7C8_PEA</name>
<evidence type="ECO:0008006" key="3">
    <source>
        <dbReference type="Google" id="ProtNLM"/>
    </source>
</evidence>
<accession>A0A9D4X7C8</accession>
<dbReference type="PANTHER" id="PTHR37610">
    <property type="entry name" value="CCHC-TYPE DOMAIN-CONTAINING PROTEIN"/>
    <property type="match status" value="1"/>
</dbReference>
<evidence type="ECO:0000313" key="2">
    <source>
        <dbReference type="Proteomes" id="UP001058974"/>
    </source>
</evidence>
<dbReference type="AlphaFoldDB" id="A0A9D4X7C8"/>
<dbReference type="EMBL" id="JAMSHJ010000005">
    <property type="protein sequence ID" value="KAI5413491.1"/>
    <property type="molecule type" value="Genomic_DNA"/>
</dbReference>
<comment type="caution">
    <text evidence="1">The sequence shown here is derived from an EMBL/GenBank/DDBJ whole genome shotgun (WGS) entry which is preliminary data.</text>
</comment>
<keyword evidence="2" id="KW-1185">Reference proteome</keyword>
<evidence type="ECO:0000313" key="1">
    <source>
        <dbReference type="EMBL" id="KAI5413491.1"/>
    </source>
</evidence>
<dbReference type="Proteomes" id="UP001058974">
    <property type="component" value="Chromosome 5"/>
</dbReference>
<gene>
    <name evidence="1" type="ORF">KIW84_057895</name>
</gene>
<reference evidence="1 2" key="1">
    <citation type="journal article" date="2022" name="Nat. Genet.">
        <title>Improved pea reference genome and pan-genome highlight genomic features and evolutionary characteristics.</title>
        <authorList>
            <person name="Yang T."/>
            <person name="Liu R."/>
            <person name="Luo Y."/>
            <person name="Hu S."/>
            <person name="Wang D."/>
            <person name="Wang C."/>
            <person name="Pandey M.K."/>
            <person name="Ge S."/>
            <person name="Xu Q."/>
            <person name="Li N."/>
            <person name="Li G."/>
            <person name="Huang Y."/>
            <person name="Saxena R.K."/>
            <person name="Ji Y."/>
            <person name="Li M."/>
            <person name="Yan X."/>
            <person name="He Y."/>
            <person name="Liu Y."/>
            <person name="Wang X."/>
            <person name="Xiang C."/>
            <person name="Varshney R.K."/>
            <person name="Ding H."/>
            <person name="Gao S."/>
            <person name="Zong X."/>
        </authorList>
    </citation>
    <scope>NUCLEOTIDE SEQUENCE [LARGE SCALE GENOMIC DNA]</scope>
    <source>
        <strain evidence="1 2">cv. Zhongwan 6</strain>
    </source>
</reference>
<dbReference type="Gramene" id="Psat05G0789500-T1">
    <property type="protein sequence ID" value="KAI5413491.1"/>
    <property type="gene ID" value="KIW84_057895"/>
</dbReference>
<organism evidence="1 2">
    <name type="scientific">Pisum sativum</name>
    <name type="common">Garden pea</name>
    <name type="synonym">Lathyrus oleraceus</name>
    <dbReference type="NCBI Taxonomy" id="3888"/>
    <lineage>
        <taxon>Eukaryota</taxon>
        <taxon>Viridiplantae</taxon>
        <taxon>Streptophyta</taxon>
        <taxon>Embryophyta</taxon>
        <taxon>Tracheophyta</taxon>
        <taxon>Spermatophyta</taxon>
        <taxon>Magnoliopsida</taxon>
        <taxon>eudicotyledons</taxon>
        <taxon>Gunneridae</taxon>
        <taxon>Pentapetalae</taxon>
        <taxon>rosids</taxon>
        <taxon>fabids</taxon>
        <taxon>Fabales</taxon>
        <taxon>Fabaceae</taxon>
        <taxon>Papilionoideae</taxon>
        <taxon>50 kb inversion clade</taxon>
        <taxon>NPAAA clade</taxon>
        <taxon>Hologalegina</taxon>
        <taxon>IRL clade</taxon>
        <taxon>Fabeae</taxon>
        <taxon>Lathyrus</taxon>
    </lineage>
</organism>
<proteinExistence type="predicted"/>
<sequence>MESLNVSQPQHQEQTRLNGTVKTPSTADLRFPLWQHCNDLVLTWTIHSIEPDISHIIIFSDKAMVVWSDLHDIFTQGDDSRIYQIRLENSECCQGSLLISDYYIKLKSLWDELGSYQKPLTFSCEMWKKVVVREEKKKHVKLQHLSLLPQQAVASTCKTCSYRISTSDGSAVALFFNANDSILDPS</sequence>
<dbReference type="PANTHER" id="PTHR37610:SF97">
    <property type="entry name" value="RETROTRANSPOSON GAG DOMAIN-CONTAINING PROTEIN"/>
    <property type="match status" value="1"/>
</dbReference>
<protein>
    <recommendedName>
        <fullName evidence="3">Retrotransposon gag domain-containing protein</fullName>
    </recommendedName>
</protein>